<reference evidence="4" key="4">
    <citation type="journal article" date="2018" name="Nat. Plants">
        <title>Whole-genome landscape of Medicago truncatula symbiotic genes.</title>
        <authorList>
            <person name="Pecrix Y."/>
            <person name="Gamas P."/>
            <person name="Carrere S."/>
        </authorList>
    </citation>
    <scope>NUCLEOTIDE SEQUENCE</scope>
    <source>
        <tissue evidence="4">Leaves</tissue>
    </source>
</reference>
<dbReference type="HOGENOM" id="CLU_181053_1_0_1"/>
<protein>
    <submittedName>
        <fullName evidence="3">Nodule Cysteine-Rich (NCR) secreted peptide</fullName>
    </submittedName>
    <submittedName>
        <fullName evidence="4">Putative Late nodulin</fullName>
    </submittedName>
</protein>
<dbReference type="Proteomes" id="UP000002051">
    <property type="component" value="Chromosome 4"/>
</dbReference>
<dbReference type="EMBL" id="PSQE01000004">
    <property type="protein sequence ID" value="RHN58576.1"/>
    <property type="molecule type" value="Genomic_DNA"/>
</dbReference>
<feature type="signal peptide" evidence="1">
    <location>
        <begin position="1"/>
        <end position="23"/>
    </location>
</feature>
<reference evidence="3 6" key="1">
    <citation type="journal article" date="2011" name="Nature">
        <title>The Medicago genome provides insight into the evolution of rhizobial symbioses.</title>
        <authorList>
            <person name="Young N.D."/>
            <person name="Debelle F."/>
            <person name="Oldroyd G.E."/>
            <person name="Geurts R."/>
            <person name="Cannon S.B."/>
            <person name="Udvardi M.K."/>
            <person name="Benedito V.A."/>
            <person name="Mayer K.F."/>
            <person name="Gouzy J."/>
            <person name="Schoof H."/>
            <person name="Van de Peer Y."/>
            <person name="Proost S."/>
            <person name="Cook D.R."/>
            <person name="Meyers B.C."/>
            <person name="Spannagl M."/>
            <person name="Cheung F."/>
            <person name="De Mita S."/>
            <person name="Krishnakumar V."/>
            <person name="Gundlach H."/>
            <person name="Zhou S."/>
            <person name="Mudge J."/>
            <person name="Bharti A.K."/>
            <person name="Murray J.D."/>
            <person name="Naoumkina M.A."/>
            <person name="Rosen B."/>
            <person name="Silverstein K.A."/>
            <person name="Tang H."/>
            <person name="Rombauts S."/>
            <person name="Zhao P.X."/>
            <person name="Zhou P."/>
            <person name="Barbe V."/>
            <person name="Bardou P."/>
            <person name="Bechner M."/>
            <person name="Bellec A."/>
            <person name="Berger A."/>
            <person name="Berges H."/>
            <person name="Bidwell S."/>
            <person name="Bisseling T."/>
            <person name="Choisne N."/>
            <person name="Couloux A."/>
            <person name="Denny R."/>
            <person name="Deshpande S."/>
            <person name="Dai X."/>
            <person name="Doyle J.J."/>
            <person name="Dudez A.M."/>
            <person name="Farmer A.D."/>
            <person name="Fouteau S."/>
            <person name="Franken C."/>
            <person name="Gibelin C."/>
            <person name="Gish J."/>
            <person name="Goldstein S."/>
            <person name="Gonzalez A.J."/>
            <person name="Green P.J."/>
            <person name="Hallab A."/>
            <person name="Hartog M."/>
            <person name="Hua A."/>
            <person name="Humphray S.J."/>
            <person name="Jeong D.H."/>
            <person name="Jing Y."/>
            <person name="Jocker A."/>
            <person name="Kenton S.M."/>
            <person name="Kim D.J."/>
            <person name="Klee K."/>
            <person name="Lai H."/>
            <person name="Lang C."/>
            <person name="Lin S."/>
            <person name="Macmil S.L."/>
            <person name="Magdelenat G."/>
            <person name="Matthews L."/>
            <person name="McCorrison J."/>
            <person name="Monaghan E.L."/>
            <person name="Mun J.H."/>
            <person name="Najar F.Z."/>
            <person name="Nicholson C."/>
            <person name="Noirot C."/>
            <person name="O'Bleness M."/>
            <person name="Paule C.R."/>
            <person name="Poulain J."/>
            <person name="Prion F."/>
            <person name="Qin B."/>
            <person name="Qu C."/>
            <person name="Retzel E.F."/>
            <person name="Riddle C."/>
            <person name="Sallet E."/>
            <person name="Samain S."/>
            <person name="Samson N."/>
            <person name="Sanders I."/>
            <person name="Saurat O."/>
            <person name="Scarpelli C."/>
            <person name="Schiex T."/>
            <person name="Segurens B."/>
            <person name="Severin A.J."/>
            <person name="Sherrier D.J."/>
            <person name="Shi R."/>
            <person name="Sims S."/>
            <person name="Singer S.R."/>
            <person name="Sinharoy S."/>
            <person name="Sterck L."/>
            <person name="Viollet A."/>
            <person name="Wang B.B."/>
            <person name="Wang K."/>
            <person name="Wang M."/>
            <person name="Wang X."/>
            <person name="Warfsmann J."/>
            <person name="Weissenbach J."/>
            <person name="White D.D."/>
            <person name="White J.D."/>
            <person name="Wiley G.B."/>
            <person name="Wincker P."/>
            <person name="Xing Y."/>
            <person name="Yang L."/>
            <person name="Yao Z."/>
            <person name="Ying F."/>
            <person name="Zhai J."/>
            <person name="Zhou L."/>
            <person name="Zuber A."/>
            <person name="Denarie J."/>
            <person name="Dixon R.A."/>
            <person name="May G.D."/>
            <person name="Schwartz D.C."/>
            <person name="Rogers J."/>
            <person name="Quetier F."/>
            <person name="Town C.D."/>
            <person name="Roe B.A."/>
        </authorList>
    </citation>
    <scope>NUCLEOTIDE SEQUENCE [LARGE SCALE GENOMIC DNA]</scope>
    <source>
        <strain evidence="3">A17</strain>
        <strain evidence="5 6">cv. Jemalong A17</strain>
    </source>
</reference>
<gene>
    <name evidence="3" type="ordered locus">MTR_4g011500</name>
    <name evidence="4" type="ORF">MtrunA17_Chr4g0003871</name>
</gene>
<evidence type="ECO:0000313" key="3">
    <source>
        <dbReference type="EMBL" id="KEH28734.1"/>
    </source>
</evidence>
<keyword evidence="1" id="KW-0732">Signal</keyword>
<dbReference type="GO" id="GO:0046872">
    <property type="term" value="F:metal ion binding"/>
    <property type="evidence" value="ECO:0007669"/>
    <property type="project" value="InterPro"/>
</dbReference>
<dbReference type="Proteomes" id="UP000265566">
    <property type="component" value="Chromosome 4"/>
</dbReference>
<evidence type="ECO:0000313" key="4">
    <source>
        <dbReference type="EMBL" id="RHN58576.1"/>
    </source>
</evidence>
<dbReference type="EMBL" id="CM001220">
    <property type="protein sequence ID" value="KEH28734.1"/>
    <property type="molecule type" value="Genomic_DNA"/>
</dbReference>
<name>A0A072UG60_MEDTR</name>
<feature type="chain" id="PRO_5014499602" evidence="1">
    <location>
        <begin position="24"/>
        <end position="64"/>
    </location>
</feature>
<organism evidence="3 6">
    <name type="scientific">Medicago truncatula</name>
    <name type="common">Barrel medic</name>
    <name type="synonym">Medicago tribuloides</name>
    <dbReference type="NCBI Taxonomy" id="3880"/>
    <lineage>
        <taxon>Eukaryota</taxon>
        <taxon>Viridiplantae</taxon>
        <taxon>Streptophyta</taxon>
        <taxon>Embryophyta</taxon>
        <taxon>Tracheophyta</taxon>
        <taxon>Spermatophyta</taxon>
        <taxon>Magnoliopsida</taxon>
        <taxon>eudicotyledons</taxon>
        <taxon>Gunneridae</taxon>
        <taxon>Pentapetalae</taxon>
        <taxon>rosids</taxon>
        <taxon>fabids</taxon>
        <taxon>Fabales</taxon>
        <taxon>Fabaceae</taxon>
        <taxon>Papilionoideae</taxon>
        <taxon>50 kb inversion clade</taxon>
        <taxon>NPAAA clade</taxon>
        <taxon>Hologalegina</taxon>
        <taxon>IRL clade</taxon>
        <taxon>Trifolieae</taxon>
        <taxon>Medicago</taxon>
    </lineage>
</organism>
<dbReference type="Gramene" id="rna20498">
    <property type="protein sequence ID" value="RHN58576.1"/>
    <property type="gene ID" value="gene20498"/>
</dbReference>
<reference evidence="3 6" key="2">
    <citation type="journal article" date="2014" name="BMC Genomics">
        <title>An improved genome release (version Mt4.0) for the model legume Medicago truncatula.</title>
        <authorList>
            <person name="Tang H."/>
            <person name="Krishnakumar V."/>
            <person name="Bidwell S."/>
            <person name="Rosen B."/>
            <person name="Chan A."/>
            <person name="Zhou S."/>
            <person name="Gentzbittel L."/>
            <person name="Childs K.L."/>
            <person name="Yandell M."/>
            <person name="Gundlach H."/>
            <person name="Mayer K.F."/>
            <person name="Schwartz D.C."/>
            <person name="Town C.D."/>
        </authorList>
    </citation>
    <scope>GENOME REANNOTATION</scope>
    <source>
        <strain evidence="3">A17</strain>
        <strain evidence="5 6">cv. Jemalong A17</strain>
    </source>
</reference>
<proteinExistence type="predicted"/>
<keyword evidence="6" id="KW-1185">Reference proteome</keyword>
<evidence type="ECO:0000256" key="1">
    <source>
        <dbReference type="SAM" id="SignalP"/>
    </source>
</evidence>
<evidence type="ECO:0000259" key="2">
    <source>
        <dbReference type="Pfam" id="PF07127"/>
    </source>
</evidence>
<dbReference type="EnsemblPlants" id="KEH28734">
    <property type="protein sequence ID" value="KEH28734"/>
    <property type="gene ID" value="MTR_4g011500"/>
</dbReference>
<evidence type="ECO:0000313" key="6">
    <source>
        <dbReference type="Proteomes" id="UP000002051"/>
    </source>
</evidence>
<dbReference type="InterPro" id="IPR009810">
    <property type="entry name" value="Nodulin_late_dom"/>
</dbReference>
<evidence type="ECO:0000313" key="5">
    <source>
        <dbReference type="EnsemblPlants" id="KEH28734"/>
    </source>
</evidence>
<dbReference type="Pfam" id="PF07127">
    <property type="entry name" value="Nodulin_late"/>
    <property type="match status" value="1"/>
</dbReference>
<feature type="domain" description="Late nodulin" evidence="2">
    <location>
        <begin position="1"/>
        <end position="56"/>
    </location>
</feature>
<sequence>MTKTFKFIHVMILFLSLFFVAESFFVDTPCKIDEDCPQFQRPWSQIVKYYCIADQCFYYIKHIK</sequence>
<reference evidence="5" key="3">
    <citation type="submission" date="2015-04" db="UniProtKB">
        <authorList>
            <consortium name="EnsemblPlants"/>
        </authorList>
    </citation>
    <scope>IDENTIFICATION</scope>
    <source>
        <strain evidence="5">cv. Jemalong A17</strain>
    </source>
</reference>
<dbReference type="AlphaFoldDB" id="A0A072UG60"/>
<accession>A0A072UG60</accession>